<feature type="repeat" description="PPR" evidence="3">
    <location>
        <begin position="171"/>
        <end position="205"/>
    </location>
</feature>
<dbReference type="Pfam" id="PF01535">
    <property type="entry name" value="PPR"/>
    <property type="match status" value="1"/>
</dbReference>
<reference evidence="4 5" key="1">
    <citation type="journal article" date="2014" name="Nature">
        <title>The genome of the recently domesticated crop plant sugar beet (Beta vulgaris).</title>
        <authorList>
            <person name="Dohm J.C."/>
            <person name="Minoche A.E."/>
            <person name="Holtgrawe D."/>
            <person name="Capella-Gutierrez S."/>
            <person name="Zakrzewski F."/>
            <person name="Tafer H."/>
            <person name="Rupp O."/>
            <person name="Sorensen T.R."/>
            <person name="Stracke R."/>
            <person name="Reinhardt R."/>
            <person name="Goesmann A."/>
            <person name="Kraft T."/>
            <person name="Schulz B."/>
            <person name="Stadler P.F."/>
            <person name="Schmidt T."/>
            <person name="Gabaldon T."/>
            <person name="Lehrach H."/>
            <person name="Weisshaar B."/>
            <person name="Himmelbauer H."/>
        </authorList>
    </citation>
    <scope>NUCLEOTIDE SEQUENCE [LARGE SCALE GENOMIC DNA]</scope>
    <source>
        <tissue evidence="4">Taproot</tissue>
    </source>
</reference>
<evidence type="ECO:0000313" key="5">
    <source>
        <dbReference type="Proteomes" id="UP000035740"/>
    </source>
</evidence>
<comment type="similarity">
    <text evidence="1">Belongs to the PPR family. P subfamily.</text>
</comment>
<evidence type="ECO:0000256" key="1">
    <source>
        <dbReference type="ARBA" id="ARBA00007626"/>
    </source>
</evidence>
<dbReference type="PANTHER" id="PTHR47939">
    <property type="entry name" value="MEMBRANE-ASSOCIATED SALT-INDUCIBLE PROTEIN-LIKE"/>
    <property type="match status" value="1"/>
</dbReference>
<dbReference type="OMA" id="ACQTEWF"/>
<evidence type="ECO:0000313" key="4">
    <source>
        <dbReference type="EMBL" id="KMT04065.1"/>
    </source>
</evidence>
<feature type="repeat" description="PPR" evidence="3">
    <location>
        <begin position="276"/>
        <end position="310"/>
    </location>
</feature>
<keyword evidence="5" id="KW-1185">Reference proteome</keyword>
<dbReference type="Proteomes" id="UP000035740">
    <property type="component" value="Chromosome 8"/>
</dbReference>
<organism evidence="4 5">
    <name type="scientific">Beta vulgaris subsp. vulgaris</name>
    <name type="common">Beet</name>
    <dbReference type="NCBI Taxonomy" id="3555"/>
    <lineage>
        <taxon>Eukaryota</taxon>
        <taxon>Viridiplantae</taxon>
        <taxon>Streptophyta</taxon>
        <taxon>Embryophyta</taxon>
        <taxon>Tracheophyta</taxon>
        <taxon>Spermatophyta</taxon>
        <taxon>Magnoliopsida</taxon>
        <taxon>eudicotyledons</taxon>
        <taxon>Gunneridae</taxon>
        <taxon>Pentapetalae</taxon>
        <taxon>Caryophyllales</taxon>
        <taxon>Chenopodiaceae</taxon>
        <taxon>Betoideae</taxon>
        <taxon>Beta</taxon>
    </lineage>
</organism>
<dbReference type="Gene3D" id="1.25.40.10">
    <property type="entry name" value="Tetratricopeptide repeat domain"/>
    <property type="match status" value="3"/>
</dbReference>
<dbReference type="Gramene" id="KMT04065">
    <property type="protein sequence ID" value="KMT04065"/>
    <property type="gene ID" value="BVRB_8g186620"/>
</dbReference>
<feature type="repeat" description="PPR" evidence="3">
    <location>
        <begin position="311"/>
        <end position="345"/>
    </location>
</feature>
<dbReference type="Pfam" id="PF13041">
    <property type="entry name" value="PPR_2"/>
    <property type="match status" value="2"/>
</dbReference>
<evidence type="ECO:0000256" key="3">
    <source>
        <dbReference type="PROSITE-ProRule" id="PRU00708"/>
    </source>
</evidence>
<dbReference type="OrthoDB" id="185373at2759"/>
<sequence>MSNPCSHLRKILKTSAAAPTSTLLQSAKPTSIPISVKELVEESNLEELAKKFKQVASNSSKFRNRHNIYDFTISRLALAKRYNLIEDILESHKNFDDITREGFAIRLISLYARAGMFDHARKVFDEMPELKCPRTVKSFNAVLKAGVEAKRFEDVFRLFREGPATLSISCDVLTYNIVIHAFCETGSVDEGLMMVDEMMEKGVNPSVVTFNTLLDGFYREKGFEGGEIIWSMMDELNVVRNTRSYNLKMQGMVNEGELRNAVALFEVLESEGLKPDVSTFNVLMKGCCDQGNVEEAKKWYNALLESGAMPNSITFSTIVPKFCDRGDFDLAFELCKKMFKRQFVVDEALLQLVVNGLVKASLTEEAEELVKLGKSNSYVQYDLVLPSDNAEN</sequence>
<gene>
    <name evidence="4" type="ORF">BVRB_8g186620</name>
</gene>
<dbReference type="AlphaFoldDB" id="A0A0J8BRE4"/>
<dbReference type="KEGG" id="bvg:104901070"/>
<feature type="repeat" description="PPR" evidence="3">
    <location>
        <begin position="241"/>
        <end position="275"/>
    </location>
</feature>
<name>A0A0J8BRE4_BETVV</name>
<dbReference type="PANTHER" id="PTHR47939:SF13">
    <property type="entry name" value="OS03G0201400 PROTEIN"/>
    <property type="match status" value="1"/>
</dbReference>
<keyword evidence="2" id="KW-0677">Repeat</keyword>
<dbReference type="NCBIfam" id="TIGR00756">
    <property type="entry name" value="PPR"/>
    <property type="match status" value="3"/>
</dbReference>
<dbReference type="InterPro" id="IPR002885">
    <property type="entry name" value="PPR_rpt"/>
</dbReference>
<dbReference type="InterPro" id="IPR050667">
    <property type="entry name" value="PPR-containing_protein"/>
</dbReference>
<proteinExistence type="inferred from homology"/>
<dbReference type="EMBL" id="KQ090159">
    <property type="protein sequence ID" value="KMT04065.1"/>
    <property type="molecule type" value="Genomic_DNA"/>
</dbReference>
<evidence type="ECO:0000256" key="2">
    <source>
        <dbReference type="ARBA" id="ARBA00022737"/>
    </source>
</evidence>
<evidence type="ECO:0008006" key="6">
    <source>
        <dbReference type="Google" id="ProtNLM"/>
    </source>
</evidence>
<dbReference type="eggNOG" id="KOG4197">
    <property type="taxonomic scope" value="Eukaryota"/>
</dbReference>
<accession>A0A0J8BRE4</accession>
<dbReference type="InterPro" id="IPR011990">
    <property type="entry name" value="TPR-like_helical_dom_sf"/>
</dbReference>
<dbReference type="PROSITE" id="PS51375">
    <property type="entry name" value="PPR"/>
    <property type="match status" value="4"/>
</dbReference>
<protein>
    <recommendedName>
        <fullName evidence="6">Pentacotripeptide-repeat region of PRORP domain-containing protein</fullName>
    </recommendedName>
</protein>